<name>A0A6C0I0Y5_9ZZZZ</name>
<dbReference type="EMBL" id="MN740065">
    <property type="protein sequence ID" value="QHT86280.1"/>
    <property type="molecule type" value="Genomic_DNA"/>
</dbReference>
<sequence>MSTNSLILDKYPDISTKKSASGAKASRGYSSEIPSEGVKINYQLRINIITQYKENHLLGSCLIDDIIQFKWSRWKYNRPPDMVRVTEIIEYIEKGNSTDWLIYFIYSSNSKDKMASLFVYDGLHRMCAITEYIKQFEKQQGIRCPLRDCIILISIRINPTDGETLDAFLSINKSVPVPAPWPYITEHKRGIVEKVVDKWQRRYICHFRPASKTNVPNINRDAFMEIISNLYDLYDIDEDAKKLERVLNRINEYMQDFSILPNNTYSEKAINKCKESGCYIFLVKSTRLFDFIEERRDMIDIDIHRTNVD</sequence>
<evidence type="ECO:0008006" key="2">
    <source>
        <dbReference type="Google" id="ProtNLM"/>
    </source>
</evidence>
<protein>
    <recommendedName>
        <fullName evidence="2">DUF262 domain-containing protein</fullName>
    </recommendedName>
</protein>
<organism evidence="1">
    <name type="scientific">viral metagenome</name>
    <dbReference type="NCBI Taxonomy" id="1070528"/>
    <lineage>
        <taxon>unclassified sequences</taxon>
        <taxon>metagenomes</taxon>
        <taxon>organismal metagenomes</taxon>
    </lineage>
</organism>
<reference evidence="1" key="1">
    <citation type="journal article" date="2020" name="Nature">
        <title>Giant virus diversity and host interactions through global metagenomics.</title>
        <authorList>
            <person name="Schulz F."/>
            <person name="Roux S."/>
            <person name="Paez-Espino D."/>
            <person name="Jungbluth S."/>
            <person name="Walsh D.A."/>
            <person name="Denef V.J."/>
            <person name="McMahon K.D."/>
            <person name="Konstantinidis K.T."/>
            <person name="Eloe-Fadrosh E.A."/>
            <person name="Kyrpides N.C."/>
            <person name="Woyke T."/>
        </authorList>
    </citation>
    <scope>NUCLEOTIDE SEQUENCE</scope>
    <source>
        <strain evidence="1">GVMAG-M-3300023184-186</strain>
    </source>
</reference>
<proteinExistence type="predicted"/>
<accession>A0A6C0I0Y5</accession>
<evidence type="ECO:0000313" key="1">
    <source>
        <dbReference type="EMBL" id="QHT86280.1"/>
    </source>
</evidence>
<dbReference type="AlphaFoldDB" id="A0A6C0I0Y5"/>